<organism evidence="2 3">
    <name type="scientific">Erythrobacter aureus</name>
    <dbReference type="NCBI Taxonomy" id="2182384"/>
    <lineage>
        <taxon>Bacteria</taxon>
        <taxon>Pseudomonadati</taxon>
        <taxon>Pseudomonadota</taxon>
        <taxon>Alphaproteobacteria</taxon>
        <taxon>Sphingomonadales</taxon>
        <taxon>Erythrobacteraceae</taxon>
        <taxon>Erythrobacter/Porphyrobacter group</taxon>
        <taxon>Erythrobacter</taxon>
    </lineage>
</organism>
<evidence type="ECO:0000313" key="3">
    <source>
        <dbReference type="Proteomes" id="UP000254508"/>
    </source>
</evidence>
<feature type="signal peptide" evidence="1">
    <location>
        <begin position="1"/>
        <end position="18"/>
    </location>
</feature>
<dbReference type="AlphaFoldDB" id="A0A345YG17"/>
<name>A0A345YG17_9SPHN</name>
<keyword evidence="1" id="KW-0732">Signal</keyword>
<protein>
    <submittedName>
        <fullName evidence="2">Uncharacterized protein</fullName>
    </submittedName>
</protein>
<dbReference type="OrthoDB" id="7426653at2"/>
<feature type="chain" id="PRO_5016757784" evidence="1">
    <location>
        <begin position="19"/>
        <end position="160"/>
    </location>
</feature>
<dbReference type="RefSeq" id="WP_115417047.1">
    <property type="nucleotide sequence ID" value="NZ_CP031357.1"/>
</dbReference>
<proteinExistence type="predicted"/>
<accession>A0A345YG17</accession>
<evidence type="ECO:0000313" key="2">
    <source>
        <dbReference type="EMBL" id="AXK42869.1"/>
    </source>
</evidence>
<dbReference type="EMBL" id="CP031357">
    <property type="protein sequence ID" value="AXK42869.1"/>
    <property type="molecule type" value="Genomic_DNA"/>
</dbReference>
<evidence type="ECO:0000256" key="1">
    <source>
        <dbReference type="SAM" id="SignalP"/>
    </source>
</evidence>
<dbReference type="KEGG" id="err:DVR09_11500"/>
<gene>
    <name evidence="2" type="ORF">DVR09_11500</name>
</gene>
<keyword evidence="3" id="KW-1185">Reference proteome</keyword>
<reference evidence="3" key="1">
    <citation type="submission" date="2018-07" db="EMBL/GenBank/DDBJ databases">
        <title>Genome sequence of Erythrobacter strain YH-07, an antagonistic bacterium isolated from Yellow Sea.</title>
        <authorList>
            <person name="Tang T."/>
            <person name="Liu Q."/>
            <person name="Sun X."/>
        </authorList>
    </citation>
    <scope>NUCLEOTIDE SEQUENCE [LARGE SCALE GENOMIC DNA]</scope>
    <source>
        <strain evidence="3">YH-07</strain>
    </source>
</reference>
<sequence>MRKLAALFLIVLAAPLSAKDDLGVFSDWAAFRDPSVPRCYAIAMPTPSRLSREFEPFATIGTWPRQNRRGEVHFRLSRQIMHSSAITLAIGGKRFRLSGGGGDAWAHDRAMDAAIVAAMRSAERMTISATDKRGRRFANSYSLSGAATAMDAATLACARR</sequence>
<dbReference type="Proteomes" id="UP000254508">
    <property type="component" value="Chromosome"/>
</dbReference>